<evidence type="ECO:0000313" key="1">
    <source>
        <dbReference type="EMBL" id="OGL66451.1"/>
    </source>
</evidence>
<comment type="caution">
    <text evidence="1">The sequence shown here is derived from an EMBL/GenBank/DDBJ whole genome shotgun (WGS) entry which is preliminary data.</text>
</comment>
<name>A0A1F7TKE3_9BACT</name>
<evidence type="ECO:0008006" key="3">
    <source>
        <dbReference type="Google" id="ProtNLM"/>
    </source>
</evidence>
<dbReference type="InterPro" id="IPR021516">
    <property type="entry name" value="DUF3179"/>
</dbReference>
<evidence type="ECO:0000313" key="2">
    <source>
        <dbReference type="Proteomes" id="UP000177885"/>
    </source>
</evidence>
<dbReference type="AlphaFoldDB" id="A0A1F7TKE3"/>
<proteinExistence type="predicted"/>
<reference evidence="1 2" key="1">
    <citation type="journal article" date="2016" name="Nat. Commun.">
        <title>Thousands of microbial genomes shed light on interconnected biogeochemical processes in an aquifer system.</title>
        <authorList>
            <person name="Anantharaman K."/>
            <person name="Brown C.T."/>
            <person name="Hug L.A."/>
            <person name="Sharon I."/>
            <person name="Castelle C.J."/>
            <person name="Probst A.J."/>
            <person name="Thomas B.C."/>
            <person name="Singh A."/>
            <person name="Wilkins M.J."/>
            <person name="Karaoz U."/>
            <person name="Brodie E.L."/>
            <person name="Williams K.H."/>
            <person name="Hubbard S.S."/>
            <person name="Banfield J.F."/>
        </authorList>
    </citation>
    <scope>NUCLEOTIDE SEQUENCE [LARGE SCALE GENOMIC DNA]</scope>
</reference>
<sequence>MKGKDIAWILATVLAAGLVVGWRYRDAHVPPQASAPQPRVIEAVEAGSVPVISDPKVERTNLADQYLQDAGEGVVVGINGRERFYPFQILAWHPAVNDTLAGTPILVSYGPLSGTVAVFERRVRGAETTFAATGGLWNNAPVLSDATGSAWIAATGTAISGPLKGERLRPLPSTVMRWSAWKGSRPNGEVLSRDTGFERDYTRDPYADASGMAVWYPVDPKDARLPAKTSVVGVLAGGAAKAYPLESVRVVREIDDSIGGVGVRLAYDEDLGTVSVEDADGEPLPATMAYWFFWAATYPQTQIFENP</sequence>
<organism evidence="1 2">
    <name type="scientific">Candidatus Uhrbacteria bacterium RIFCSPHIGHO2_01_FULL_63_20</name>
    <dbReference type="NCBI Taxonomy" id="1802385"/>
    <lineage>
        <taxon>Bacteria</taxon>
        <taxon>Candidatus Uhriibacteriota</taxon>
    </lineage>
</organism>
<accession>A0A1F7TKE3</accession>
<dbReference type="Proteomes" id="UP000177885">
    <property type="component" value="Unassembled WGS sequence"/>
</dbReference>
<dbReference type="EMBL" id="MGDT01000007">
    <property type="protein sequence ID" value="OGL66451.1"/>
    <property type="molecule type" value="Genomic_DNA"/>
</dbReference>
<dbReference type="STRING" id="1802385.A2856_02040"/>
<dbReference type="Pfam" id="PF11376">
    <property type="entry name" value="DUF3179"/>
    <property type="match status" value="1"/>
</dbReference>
<gene>
    <name evidence="1" type="ORF">A2856_02040</name>
</gene>
<protein>
    <recommendedName>
        <fullName evidence="3">DUF3179 domain-containing protein</fullName>
    </recommendedName>
</protein>